<accession>A0A8X6JND8</accession>
<dbReference type="AlphaFoldDB" id="A0A8X6JND8"/>
<gene>
    <name evidence="1" type="ORF">TNCT_455491</name>
</gene>
<reference evidence="1" key="1">
    <citation type="submission" date="2020-07" db="EMBL/GenBank/DDBJ databases">
        <title>Multicomponent nature underlies the extraordinary mechanical properties of spider dragline silk.</title>
        <authorList>
            <person name="Kono N."/>
            <person name="Nakamura H."/>
            <person name="Mori M."/>
            <person name="Yoshida Y."/>
            <person name="Ohtoshi R."/>
            <person name="Malay A.D."/>
            <person name="Moran D.A.P."/>
            <person name="Tomita M."/>
            <person name="Numata K."/>
            <person name="Arakawa K."/>
        </authorList>
    </citation>
    <scope>NUCLEOTIDE SEQUENCE</scope>
</reference>
<protein>
    <submittedName>
        <fullName evidence="1">Uncharacterized protein</fullName>
    </submittedName>
</protein>
<dbReference type="EMBL" id="BMAO01019750">
    <property type="protein sequence ID" value="GFR32543.1"/>
    <property type="molecule type" value="Genomic_DNA"/>
</dbReference>
<sequence>MLSQIGFFAHTHGFFCEGVYYPVEAAMVHIESESSFLITIDANEINFTERDIKCNDRLTKDTHQIPFPFIGALPIEKARAFINQKYHEKDLGKGCLVACKDAEQEFFFKSCEIPVININSIFSKDKPRLGILLPQYLYPFPDCSIHINGKCEMCCRRIAFVFAKFIKEKNEEELWENEKKLIQHDDVPIIESFEPYKSLIEINLKKAIENKQNVKIEFNGTNLNLNFSAIQ</sequence>
<name>A0A8X6JND8_TRICU</name>
<dbReference type="Proteomes" id="UP000887116">
    <property type="component" value="Unassembled WGS sequence"/>
</dbReference>
<comment type="caution">
    <text evidence="1">The sequence shown here is derived from an EMBL/GenBank/DDBJ whole genome shotgun (WGS) entry which is preliminary data.</text>
</comment>
<organism evidence="1 2">
    <name type="scientific">Trichonephila clavata</name>
    <name type="common">Joro spider</name>
    <name type="synonym">Nephila clavata</name>
    <dbReference type="NCBI Taxonomy" id="2740835"/>
    <lineage>
        <taxon>Eukaryota</taxon>
        <taxon>Metazoa</taxon>
        <taxon>Ecdysozoa</taxon>
        <taxon>Arthropoda</taxon>
        <taxon>Chelicerata</taxon>
        <taxon>Arachnida</taxon>
        <taxon>Araneae</taxon>
        <taxon>Araneomorphae</taxon>
        <taxon>Entelegynae</taxon>
        <taxon>Araneoidea</taxon>
        <taxon>Nephilidae</taxon>
        <taxon>Trichonephila</taxon>
    </lineage>
</organism>
<evidence type="ECO:0000313" key="2">
    <source>
        <dbReference type="Proteomes" id="UP000887116"/>
    </source>
</evidence>
<keyword evidence="2" id="KW-1185">Reference proteome</keyword>
<evidence type="ECO:0000313" key="1">
    <source>
        <dbReference type="EMBL" id="GFR32543.1"/>
    </source>
</evidence>
<proteinExistence type="predicted"/>